<accession>A0ABS5ZGH7</accession>
<dbReference type="RefSeq" id="WP_215821456.1">
    <property type="nucleotide sequence ID" value="NZ_JAGSOY010000065.1"/>
</dbReference>
<proteinExistence type="predicted"/>
<protein>
    <submittedName>
        <fullName evidence="1">Winged helix DNA-binding domain-containing protein</fullName>
    </submittedName>
</protein>
<dbReference type="EMBL" id="JAGSOY010000065">
    <property type="protein sequence ID" value="MBU2713167.1"/>
    <property type="molecule type" value="Genomic_DNA"/>
</dbReference>
<name>A0ABS5ZGH7_9GAMM</name>
<dbReference type="Pfam" id="PF06224">
    <property type="entry name" value="AlkZ-like"/>
    <property type="match status" value="1"/>
</dbReference>
<gene>
    <name evidence="1" type="ORF">KCG35_19040</name>
</gene>
<dbReference type="PANTHER" id="PTHR30528">
    <property type="entry name" value="CYTOPLASMIC PROTEIN"/>
    <property type="match status" value="1"/>
</dbReference>
<reference evidence="1 2" key="1">
    <citation type="submission" date="2021-04" db="EMBL/GenBank/DDBJ databases">
        <authorList>
            <person name="Pira H."/>
            <person name="Risdian C."/>
            <person name="Wink J."/>
        </authorList>
    </citation>
    <scope>NUCLEOTIDE SEQUENCE [LARGE SCALE GENOMIC DNA]</scope>
    <source>
        <strain evidence="1 2">WH53</strain>
    </source>
</reference>
<keyword evidence="1" id="KW-0238">DNA-binding</keyword>
<evidence type="ECO:0000313" key="2">
    <source>
        <dbReference type="Proteomes" id="UP000690515"/>
    </source>
</evidence>
<comment type="caution">
    <text evidence="1">The sequence shown here is derived from an EMBL/GenBank/DDBJ whole genome shotgun (WGS) entry which is preliminary data.</text>
</comment>
<dbReference type="GO" id="GO:0003677">
    <property type="term" value="F:DNA binding"/>
    <property type="evidence" value="ECO:0007669"/>
    <property type="project" value="UniProtKB-KW"/>
</dbReference>
<sequence length="96" mass="11325">MPHKSTEQATLAAVEQLGYVQIDTIARVERAHHHTLWNRVKGYQPELLDKLQRKRKIFEHWYHAAAYRPIIQNVSLVSWSCEAYNEVAFSIRDVHE</sequence>
<organism evidence="1 2">
    <name type="scientific">Zooshikella harenae</name>
    <dbReference type="NCBI Taxonomy" id="2827238"/>
    <lineage>
        <taxon>Bacteria</taxon>
        <taxon>Pseudomonadati</taxon>
        <taxon>Pseudomonadota</taxon>
        <taxon>Gammaproteobacteria</taxon>
        <taxon>Oceanospirillales</taxon>
        <taxon>Zooshikellaceae</taxon>
        <taxon>Zooshikella</taxon>
    </lineage>
</organism>
<dbReference type="PANTHER" id="PTHR30528:SF0">
    <property type="entry name" value="CYTOPLASMIC PROTEIN"/>
    <property type="match status" value="1"/>
</dbReference>
<evidence type="ECO:0000313" key="1">
    <source>
        <dbReference type="EMBL" id="MBU2713167.1"/>
    </source>
</evidence>
<dbReference type="Proteomes" id="UP000690515">
    <property type="component" value="Unassembled WGS sequence"/>
</dbReference>
<dbReference type="InterPro" id="IPR009351">
    <property type="entry name" value="AlkZ-like"/>
</dbReference>
<keyword evidence="2" id="KW-1185">Reference proteome</keyword>